<evidence type="ECO:0000313" key="2">
    <source>
        <dbReference type="EMBL" id="TCT06006.1"/>
    </source>
</evidence>
<evidence type="ECO:0000313" key="3">
    <source>
        <dbReference type="Proteomes" id="UP000294664"/>
    </source>
</evidence>
<evidence type="ECO:0000256" key="1">
    <source>
        <dbReference type="SAM" id="MobiDB-lite"/>
    </source>
</evidence>
<gene>
    <name evidence="2" type="ORF">EDC64_103107</name>
</gene>
<dbReference type="RefSeq" id="WP_132030537.1">
    <property type="nucleotide sequence ID" value="NZ_SMAI01000003.1"/>
</dbReference>
<dbReference type="Proteomes" id="UP000294664">
    <property type="component" value="Unassembled WGS sequence"/>
</dbReference>
<dbReference type="EMBL" id="SMAI01000003">
    <property type="protein sequence ID" value="TCT06006.1"/>
    <property type="molecule type" value="Genomic_DNA"/>
</dbReference>
<comment type="caution">
    <text evidence="2">The sequence shown here is derived from an EMBL/GenBank/DDBJ whole genome shotgun (WGS) entry which is preliminary data.</text>
</comment>
<organism evidence="2 3">
    <name type="scientific">Aquabacter spiritensis</name>
    <dbReference type="NCBI Taxonomy" id="933073"/>
    <lineage>
        <taxon>Bacteria</taxon>
        <taxon>Pseudomonadati</taxon>
        <taxon>Pseudomonadota</taxon>
        <taxon>Alphaproteobacteria</taxon>
        <taxon>Hyphomicrobiales</taxon>
        <taxon>Xanthobacteraceae</taxon>
        <taxon>Aquabacter</taxon>
    </lineage>
</organism>
<dbReference type="AlphaFoldDB" id="A0A4R3M098"/>
<protein>
    <submittedName>
        <fullName evidence="2">Uncharacterized protein</fullName>
    </submittedName>
</protein>
<reference evidence="2 3" key="1">
    <citation type="submission" date="2019-03" db="EMBL/GenBank/DDBJ databases">
        <title>Genomic Encyclopedia of Type Strains, Phase IV (KMG-IV): sequencing the most valuable type-strain genomes for metagenomic binning, comparative biology and taxonomic classification.</title>
        <authorList>
            <person name="Goeker M."/>
        </authorList>
    </citation>
    <scope>NUCLEOTIDE SEQUENCE [LARGE SCALE GENOMIC DNA]</scope>
    <source>
        <strain evidence="2 3">DSM 9035</strain>
    </source>
</reference>
<proteinExistence type="predicted"/>
<feature type="region of interest" description="Disordered" evidence="1">
    <location>
        <begin position="197"/>
        <end position="216"/>
    </location>
</feature>
<sequence length="241" mass="25648">MTTSMRITFERCGAWRRRVMAVPAAGLIGVLTLALAGGVARAEDGDTGDGAFMQNVLSAIGLVGDAQPNIQYRERAPLVVPPPHVAATLPPPKSSAAATNPNWPKDPDVLRARAAAAEDRSPVGLNDIEVRGRALMPSQLNNVRHKPTASVTSGAPVGADARARDELMPSELGFFGWTKGLNGAFSDKPLTFTGEPVRESLVEPPPGYQTPAPNAPYGVVEKKEETFKFPSLFDLQNQTLN</sequence>
<dbReference type="OrthoDB" id="8018783at2"/>
<name>A0A4R3M098_9HYPH</name>
<accession>A0A4R3M098</accession>
<keyword evidence="3" id="KW-1185">Reference proteome</keyword>